<dbReference type="InterPro" id="IPR049948">
    <property type="entry name" value="Cu_Am_ox_TPQ-bd"/>
</dbReference>
<dbReference type="InterPro" id="IPR016182">
    <property type="entry name" value="Cu_amine_oxidase_N-reg"/>
</dbReference>
<dbReference type="Pfam" id="PF01179">
    <property type="entry name" value="Cu_amine_oxid"/>
    <property type="match status" value="1"/>
</dbReference>
<dbReference type="InterPro" id="IPR015800">
    <property type="entry name" value="Cu_amine_oxidase_N2"/>
</dbReference>
<evidence type="ECO:0000256" key="4">
    <source>
        <dbReference type="ARBA" id="ARBA00022772"/>
    </source>
</evidence>
<evidence type="ECO:0000256" key="2">
    <source>
        <dbReference type="ARBA" id="ARBA00007983"/>
    </source>
</evidence>
<evidence type="ECO:0000256" key="9">
    <source>
        <dbReference type="RuleBase" id="RU000672"/>
    </source>
</evidence>
<dbReference type="OrthoDB" id="5379943at2759"/>
<evidence type="ECO:0000313" key="12">
    <source>
        <dbReference type="EMBL" id="KAE8152064.1"/>
    </source>
</evidence>
<feature type="active site" description="Schiff-base intermediate with substrate; via topaquinone" evidence="7">
    <location>
        <position position="388"/>
    </location>
</feature>
<dbReference type="PROSITE" id="PS01164">
    <property type="entry name" value="COPPER_AMINE_OXID_1"/>
    <property type="match status" value="1"/>
</dbReference>
<dbReference type="Proteomes" id="UP000325780">
    <property type="component" value="Unassembled WGS sequence"/>
</dbReference>
<dbReference type="GO" id="GO:0008131">
    <property type="term" value="F:primary methylamine oxidase activity"/>
    <property type="evidence" value="ECO:0007669"/>
    <property type="project" value="InterPro"/>
</dbReference>
<evidence type="ECO:0000313" key="13">
    <source>
        <dbReference type="Proteomes" id="UP000325780"/>
    </source>
</evidence>
<keyword evidence="3 9" id="KW-0479">Metal-binding</keyword>
<dbReference type="EMBL" id="ML742059">
    <property type="protein sequence ID" value="KAE8152064.1"/>
    <property type="molecule type" value="Genomic_DNA"/>
</dbReference>
<evidence type="ECO:0000256" key="7">
    <source>
        <dbReference type="PIRSR" id="PIRSR600269-50"/>
    </source>
</evidence>
<dbReference type="SUPFAM" id="SSF54416">
    <property type="entry name" value="Amine oxidase N-terminal region"/>
    <property type="match status" value="2"/>
</dbReference>
<dbReference type="PANTHER" id="PTHR10638">
    <property type="entry name" value="COPPER AMINE OXIDASE"/>
    <property type="match status" value="1"/>
</dbReference>
<dbReference type="GO" id="GO:0009308">
    <property type="term" value="P:amine metabolic process"/>
    <property type="evidence" value="ECO:0007669"/>
    <property type="project" value="UniProtKB-UniRule"/>
</dbReference>
<comment type="similarity">
    <text evidence="2 9">Belongs to the copper/topaquinone oxidase family.</text>
</comment>
<dbReference type="SUPFAM" id="SSF49998">
    <property type="entry name" value="Amine oxidase catalytic domain"/>
    <property type="match status" value="1"/>
</dbReference>
<evidence type="ECO:0000256" key="1">
    <source>
        <dbReference type="ARBA" id="ARBA00001935"/>
    </source>
</evidence>
<comment type="cofactor">
    <cofactor evidence="1">
        <name>Cu cation</name>
        <dbReference type="ChEBI" id="CHEBI:23378"/>
    </cofactor>
</comment>
<evidence type="ECO:0000256" key="6">
    <source>
        <dbReference type="ARBA" id="ARBA00023008"/>
    </source>
</evidence>
<comment type="PTM">
    <text evidence="8 9">Topaquinone (TPQ) is generated by copper-dependent autoxidation of a specific tyrosyl residue.</text>
</comment>
<dbReference type="GO" id="GO:0005507">
    <property type="term" value="F:copper ion binding"/>
    <property type="evidence" value="ECO:0007669"/>
    <property type="project" value="InterPro"/>
</dbReference>
<dbReference type="AlphaFoldDB" id="A0A5N6U0I5"/>
<dbReference type="InterPro" id="IPR000269">
    <property type="entry name" value="Cu_amine_oxidase"/>
</dbReference>
<gene>
    <name evidence="12" type="ORF">BDV25DRAFT_138227</name>
</gene>
<evidence type="ECO:0000256" key="5">
    <source>
        <dbReference type="ARBA" id="ARBA00023002"/>
    </source>
</evidence>
<evidence type="ECO:0000259" key="10">
    <source>
        <dbReference type="Pfam" id="PF01179"/>
    </source>
</evidence>
<keyword evidence="4 7" id="KW-0801">TPQ</keyword>
<proteinExistence type="inferred from homology"/>
<accession>A0A5N6U0I5</accession>
<keyword evidence="6 9" id="KW-0186">Copper</keyword>
<feature type="domain" description="Copper amine oxidase N2-terminal" evidence="11">
    <location>
        <begin position="3"/>
        <end position="64"/>
    </location>
</feature>
<evidence type="ECO:0000256" key="8">
    <source>
        <dbReference type="PIRSR" id="PIRSR600269-51"/>
    </source>
</evidence>
<sequence length="483" mass="54319">MFHPLDPLSATELRKVSQTLRAHHAPTSLRFKVIDVLEPPKAELLAYLGDKNNRVSAPQRKAYTYYHKHGSFTLRKAKINLTTGKVEDDKEYPDTQGPADMDEIELVLKTCEASAAVQAEIQKLNLPKGSTIVNDPWLYGSDDANERRRLYQCYMYLVLNDDPEANHYSIPLPFAPIFDAHTLELLEIEKLALGNGHERDAETRPWDPVEPVDYSSGLLGKDYFRKDLKPLHVVQPEGPSFQIDGRHVTWQKWTFHMGWNVREGPILNNVFYDGRSLFHRVSMSEMTVPYGDPRSPYHRKQAFDLGDSGFGITSNTLTLGCDCLGLIAYFDGIRTSGAGEPVVMKNVICMHEVDDGVGWKHTNIRNGHASMVRNRKLVIQCTATVMNYEYILAFNLDQAASLHIDVKATGIVSTMPISKRTISPWGTVVAPGVLAANHQHLFSLRIDPALDGVRNTVVYDDIKAVNRCPTLSILFQYPIVYGI</sequence>
<reference evidence="12 13" key="1">
    <citation type="submission" date="2019-04" db="EMBL/GenBank/DDBJ databases">
        <title>Friends and foes A comparative genomics study of 23 Aspergillus species from section Flavi.</title>
        <authorList>
            <consortium name="DOE Joint Genome Institute"/>
            <person name="Kjaerbolling I."/>
            <person name="Vesth T."/>
            <person name="Frisvad J.C."/>
            <person name="Nybo J.L."/>
            <person name="Theobald S."/>
            <person name="Kildgaard S."/>
            <person name="Isbrandt T."/>
            <person name="Kuo A."/>
            <person name="Sato A."/>
            <person name="Lyhne E.K."/>
            <person name="Kogle M.E."/>
            <person name="Wiebenga A."/>
            <person name="Kun R.S."/>
            <person name="Lubbers R.J."/>
            <person name="Makela M.R."/>
            <person name="Barry K."/>
            <person name="Chovatia M."/>
            <person name="Clum A."/>
            <person name="Daum C."/>
            <person name="Haridas S."/>
            <person name="He G."/>
            <person name="LaButti K."/>
            <person name="Lipzen A."/>
            <person name="Mondo S."/>
            <person name="Riley R."/>
            <person name="Salamov A."/>
            <person name="Simmons B.A."/>
            <person name="Magnuson J.K."/>
            <person name="Henrissat B."/>
            <person name="Mortensen U.H."/>
            <person name="Larsen T.O."/>
            <person name="Devries R.P."/>
            <person name="Grigoriev I.V."/>
            <person name="Machida M."/>
            <person name="Baker S.E."/>
            <person name="Andersen M.R."/>
        </authorList>
    </citation>
    <scope>NUCLEOTIDE SEQUENCE [LARGE SCALE GENOMIC DNA]</scope>
    <source>
        <strain evidence="12 13">IBT 18842</strain>
    </source>
</reference>
<evidence type="ECO:0000256" key="3">
    <source>
        <dbReference type="ARBA" id="ARBA00022723"/>
    </source>
</evidence>
<protein>
    <recommendedName>
        <fullName evidence="9">Amine oxidase</fullName>
        <ecNumber evidence="9">1.4.3.-</ecNumber>
    </recommendedName>
</protein>
<dbReference type="Gene3D" id="3.10.450.40">
    <property type="match status" value="2"/>
</dbReference>
<dbReference type="Gene3D" id="2.70.98.20">
    <property type="entry name" value="Copper amine oxidase, catalytic domain"/>
    <property type="match status" value="1"/>
</dbReference>
<name>A0A5N6U0I5_ASPAV</name>
<feature type="active site" description="Proton acceptor" evidence="7">
    <location>
        <position position="304"/>
    </location>
</feature>
<dbReference type="GO" id="GO:0048038">
    <property type="term" value="F:quinone binding"/>
    <property type="evidence" value="ECO:0007669"/>
    <property type="project" value="InterPro"/>
</dbReference>
<keyword evidence="13" id="KW-1185">Reference proteome</keyword>
<organism evidence="12 13">
    <name type="scientific">Aspergillus avenaceus</name>
    <dbReference type="NCBI Taxonomy" id="36643"/>
    <lineage>
        <taxon>Eukaryota</taxon>
        <taxon>Fungi</taxon>
        <taxon>Dikarya</taxon>
        <taxon>Ascomycota</taxon>
        <taxon>Pezizomycotina</taxon>
        <taxon>Eurotiomycetes</taxon>
        <taxon>Eurotiomycetidae</taxon>
        <taxon>Eurotiales</taxon>
        <taxon>Aspergillaceae</taxon>
        <taxon>Aspergillus</taxon>
        <taxon>Aspergillus subgen. Circumdati</taxon>
    </lineage>
</organism>
<dbReference type="EC" id="1.4.3.-" evidence="9"/>
<dbReference type="InterPro" id="IPR036460">
    <property type="entry name" value="Cu_amine_oxidase_C_sf"/>
</dbReference>
<comment type="cofactor">
    <cofactor evidence="9">
        <name>Cu cation</name>
        <dbReference type="ChEBI" id="CHEBI:23378"/>
    </cofactor>
    <text evidence="9">Contains 1 topaquinone per subunit.</text>
</comment>
<keyword evidence="5 9" id="KW-0560">Oxidoreductase</keyword>
<evidence type="ECO:0000259" key="11">
    <source>
        <dbReference type="Pfam" id="PF02727"/>
    </source>
</evidence>
<dbReference type="InterPro" id="IPR015798">
    <property type="entry name" value="Cu_amine_oxidase_C"/>
</dbReference>
<feature type="domain" description="Copper amine oxidase catalytic" evidence="10">
    <location>
        <begin position="231"/>
        <end position="464"/>
    </location>
</feature>
<feature type="modified residue" description="2',4',5'-topaquinone" evidence="8">
    <location>
        <position position="388"/>
    </location>
</feature>
<dbReference type="PANTHER" id="PTHR10638:SF33">
    <property type="entry name" value="AMINE OXIDASE"/>
    <property type="match status" value="1"/>
</dbReference>
<dbReference type="Pfam" id="PF02727">
    <property type="entry name" value="Cu_amine_oxidN2"/>
    <property type="match status" value="1"/>
</dbReference>